<evidence type="ECO:0000256" key="5">
    <source>
        <dbReference type="HAMAP-Rule" id="MF_01328"/>
    </source>
</evidence>
<protein>
    <recommendedName>
        <fullName evidence="4 5">Large ribosomal subunit protein uL4</fullName>
    </recommendedName>
</protein>
<dbReference type="PANTHER" id="PTHR10746">
    <property type="entry name" value="50S RIBOSOMAL PROTEIN L4"/>
    <property type="match status" value="1"/>
</dbReference>
<comment type="function">
    <text evidence="5">Forms part of the polypeptide exit tunnel.</text>
</comment>
<reference evidence="7" key="1">
    <citation type="journal article" date="2020" name="mSystems">
        <title>Genome- and Community-Level Interaction Insights into Carbon Utilization and Element Cycling Functions of Hydrothermarchaeota in Hydrothermal Sediment.</title>
        <authorList>
            <person name="Zhou Z."/>
            <person name="Liu Y."/>
            <person name="Xu W."/>
            <person name="Pan J."/>
            <person name="Luo Z.H."/>
            <person name="Li M."/>
        </authorList>
    </citation>
    <scope>NUCLEOTIDE SEQUENCE [LARGE SCALE GENOMIC DNA]</scope>
    <source>
        <strain evidence="7">SpSt-488</strain>
    </source>
</reference>
<feature type="compositionally biased region" description="Basic residues" evidence="6">
    <location>
        <begin position="60"/>
        <end position="75"/>
    </location>
</feature>
<comment type="subunit">
    <text evidence="5">Part of the 50S ribosomal subunit.</text>
</comment>
<evidence type="ECO:0000256" key="6">
    <source>
        <dbReference type="SAM" id="MobiDB-lite"/>
    </source>
</evidence>
<comment type="function">
    <text evidence="5">One of the primary rRNA binding proteins, this protein initially binds near the 5'-end of the 23S rRNA. It is important during the early stages of 50S assembly. It makes multiple contacts with different domains of the 23S rRNA in the assembled 50S subunit and ribosome.</text>
</comment>
<dbReference type="InterPro" id="IPR023574">
    <property type="entry name" value="Ribosomal_uL4_dom_sf"/>
</dbReference>
<dbReference type="AlphaFoldDB" id="A0A7C4GBG8"/>
<comment type="similarity">
    <text evidence="1 5">Belongs to the universal ribosomal protein uL4 family.</text>
</comment>
<feature type="region of interest" description="Disordered" evidence="6">
    <location>
        <begin position="49"/>
        <end position="75"/>
    </location>
</feature>
<dbReference type="InterPro" id="IPR002136">
    <property type="entry name" value="Ribosomal_uL4"/>
</dbReference>
<accession>A0A7C4GBG8</accession>
<dbReference type="Gene3D" id="3.40.1370.10">
    <property type="match status" value="1"/>
</dbReference>
<evidence type="ECO:0000256" key="2">
    <source>
        <dbReference type="ARBA" id="ARBA00022980"/>
    </source>
</evidence>
<dbReference type="GO" id="GO:1990904">
    <property type="term" value="C:ribonucleoprotein complex"/>
    <property type="evidence" value="ECO:0007669"/>
    <property type="project" value="UniProtKB-KW"/>
</dbReference>
<dbReference type="SUPFAM" id="SSF52166">
    <property type="entry name" value="Ribosomal protein L4"/>
    <property type="match status" value="1"/>
</dbReference>
<evidence type="ECO:0000256" key="3">
    <source>
        <dbReference type="ARBA" id="ARBA00023274"/>
    </source>
</evidence>
<proteinExistence type="inferred from homology"/>
<sequence length="206" mass="22557">MDVIAVTGAVKGQVELPDVWFKRQGPSGVLWQAVRCRLANRRAGTACSKTRTEVSGTGKKPWRQKHTGRARHGSRRSPIWVGGGVVFGPRPRDYGYELPKREKRLALAQALSARYAEGRVKVIEDFELSQPKTKELLKLLEGFGISGSTLLLVDSVSNQLRLASRNVSWLDVMPARLCGAYDVLAHKSVVFTEKGLATFLAAGGEA</sequence>
<dbReference type="Pfam" id="PF00573">
    <property type="entry name" value="Ribosomal_L4"/>
    <property type="match status" value="1"/>
</dbReference>
<evidence type="ECO:0000256" key="1">
    <source>
        <dbReference type="ARBA" id="ARBA00010528"/>
    </source>
</evidence>
<dbReference type="GO" id="GO:0019843">
    <property type="term" value="F:rRNA binding"/>
    <property type="evidence" value="ECO:0007669"/>
    <property type="project" value="UniProtKB-UniRule"/>
</dbReference>
<gene>
    <name evidence="5" type="primary">rplD</name>
    <name evidence="7" type="ORF">ENS41_06705</name>
</gene>
<comment type="caution">
    <text evidence="7">The sequence shown here is derived from an EMBL/GenBank/DDBJ whole genome shotgun (WGS) entry which is preliminary data.</text>
</comment>
<keyword evidence="5" id="KW-0699">rRNA-binding</keyword>
<dbReference type="InterPro" id="IPR013005">
    <property type="entry name" value="Ribosomal_uL4-like"/>
</dbReference>
<dbReference type="PANTHER" id="PTHR10746:SF6">
    <property type="entry name" value="LARGE RIBOSOMAL SUBUNIT PROTEIN UL4M"/>
    <property type="match status" value="1"/>
</dbReference>
<dbReference type="EMBL" id="DSUT01000143">
    <property type="protein sequence ID" value="HGK28630.1"/>
    <property type="molecule type" value="Genomic_DNA"/>
</dbReference>
<keyword evidence="3 5" id="KW-0687">Ribonucleoprotein</keyword>
<dbReference type="HAMAP" id="MF_01328_B">
    <property type="entry name" value="Ribosomal_uL4_B"/>
    <property type="match status" value="1"/>
</dbReference>
<organism evidence="7">
    <name type="scientific">candidate division WOR-3 bacterium</name>
    <dbReference type="NCBI Taxonomy" id="2052148"/>
    <lineage>
        <taxon>Bacteria</taxon>
        <taxon>Bacteria division WOR-3</taxon>
    </lineage>
</organism>
<keyword evidence="2 5" id="KW-0689">Ribosomal protein</keyword>
<evidence type="ECO:0000313" key="7">
    <source>
        <dbReference type="EMBL" id="HGK28630.1"/>
    </source>
</evidence>
<name>A0A7C4GBG8_UNCW3</name>
<keyword evidence="5" id="KW-0694">RNA-binding</keyword>
<dbReference type="GO" id="GO:0005840">
    <property type="term" value="C:ribosome"/>
    <property type="evidence" value="ECO:0007669"/>
    <property type="project" value="UniProtKB-KW"/>
</dbReference>
<dbReference type="GO" id="GO:0006412">
    <property type="term" value="P:translation"/>
    <property type="evidence" value="ECO:0007669"/>
    <property type="project" value="UniProtKB-UniRule"/>
</dbReference>
<dbReference type="NCBIfam" id="TIGR03953">
    <property type="entry name" value="rplD_bact"/>
    <property type="match status" value="1"/>
</dbReference>
<evidence type="ECO:0000256" key="4">
    <source>
        <dbReference type="ARBA" id="ARBA00035244"/>
    </source>
</evidence>
<dbReference type="GO" id="GO:0003735">
    <property type="term" value="F:structural constituent of ribosome"/>
    <property type="evidence" value="ECO:0007669"/>
    <property type="project" value="InterPro"/>
</dbReference>